<protein>
    <submittedName>
        <fullName evidence="1">Uncharacterized protein</fullName>
    </submittedName>
</protein>
<name>A0A0V0R302_PSEPJ</name>
<organism evidence="1 2">
    <name type="scientific">Pseudocohnilembus persalinus</name>
    <name type="common">Ciliate</name>
    <dbReference type="NCBI Taxonomy" id="266149"/>
    <lineage>
        <taxon>Eukaryota</taxon>
        <taxon>Sar</taxon>
        <taxon>Alveolata</taxon>
        <taxon>Ciliophora</taxon>
        <taxon>Intramacronucleata</taxon>
        <taxon>Oligohymenophorea</taxon>
        <taxon>Scuticociliatia</taxon>
        <taxon>Philasterida</taxon>
        <taxon>Pseudocohnilembidae</taxon>
        <taxon>Pseudocohnilembus</taxon>
    </lineage>
</organism>
<keyword evidence="2" id="KW-1185">Reference proteome</keyword>
<evidence type="ECO:0000313" key="2">
    <source>
        <dbReference type="Proteomes" id="UP000054937"/>
    </source>
</evidence>
<sequence length="619" mass="73482">MKAANNLKIQREANQMANKQIQKPLNHFFSLHQKNNKNLDSVLGKVKDKQQTQFYQEGENHSLENKSQYRVKQNIQYLSDQKILQKEKEKEKQEKMNFWKLNSGEYLERKYRSLTNQGYMDGQTYKKIMGLKPINNVEKLKKRRKNYSLHQNSNYKPQDILYQYLYNQNEGLPLNDVQQIFLDKELDLVNKKKIVPGYMQALKVTHPDQAQIEENEHQQQKIDEFASNYQFPNMIGLGSQNPSTFEPRYKYMKYFRHNEQLLNMESATAKKSITQIQTPQYTQGTSFYGKFNSNSVNDKFSEEKTLPRTFYKPKKPNSTLQQQLQDEPEKEVPVVYEGNVYKRYDTKYKAQLESTFNISFDRKFDPYYNKNKEIEHMEPLKRKQEREQYIGGFNPNQTYVDSAENNIYYPKRPINSSANNLLNFSNSHSKTQRQLESKSVQHQNCRKPCCYPKLDQKNLVYNPDFLASLPDKYQGMSSTRCQSQTKTNKFRNQIKLNKTSFSNNFRYNNINKINNNQKSGQKQRQSPINNYEVVSDDMHKIMEGEYYLNYDKQMQEQSKETLALLDSVFAQGGTYNKQEMCTLLNDFKKKYGVLAEMQDRKINALKKEYYHNLKFNLES</sequence>
<gene>
    <name evidence="1" type="ORF">PPERSA_08999</name>
</gene>
<evidence type="ECO:0000313" key="1">
    <source>
        <dbReference type="EMBL" id="KRX08895.1"/>
    </source>
</evidence>
<proteinExistence type="predicted"/>
<dbReference type="EMBL" id="LDAU01000057">
    <property type="protein sequence ID" value="KRX08895.1"/>
    <property type="molecule type" value="Genomic_DNA"/>
</dbReference>
<dbReference type="AlphaFoldDB" id="A0A0V0R302"/>
<comment type="caution">
    <text evidence="1">The sequence shown here is derived from an EMBL/GenBank/DDBJ whole genome shotgun (WGS) entry which is preliminary data.</text>
</comment>
<reference evidence="1 2" key="1">
    <citation type="journal article" date="2015" name="Sci. Rep.">
        <title>Genome of the facultative scuticociliatosis pathogen Pseudocohnilembus persalinus provides insight into its virulence through horizontal gene transfer.</title>
        <authorList>
            <person name="Xiong J."/>
            <person name="Wang G."/>
            <person name="Cheng J."/>
            <person name="Tian M."/>
            <person name="Pan X."/>
            <person name="Warren A."/>
            <person name="Jiang C."/>
            <person name="Yuan D."/>
            <person name="Miao W."/>
        </authorList>
    </citation>
    <scope>NUCLEOTIDE SEQUENCE [LARGE SCALE GENOMIC DNA]</scope>
    <source>
        <strain evidence="1">36N120E</strain>
    </source>
</reference>
<accession>A0A0V0R302</accession>
<dbReference type="Proteomes" id="UP000054937">
    <property type="component" value="Unassembled WGS sequence"/>
</dbReference>
<dbReference type="InParanoid" id="A0A0V0R302"/>